<dbReference type="Proteomes" id="UP000190027">
    <property type="component" value="Unassembled WGS sequence"/>
</dbReference>
<dbReference type="STRING" id="1121449.SAMN02745704_00063"/>
<dbReference type="NCBIfam" id="NF045662">
    <property type="entry name" value="DVU0298_fam"/>
    <property type="match status" value="1"/>
</dbReference>
<dbReference type="OrthoDB" id="5430983at2"/>
<gene>
    <name evidence="1" type="ORF">SAMN02745704_00063</name>
</gene>
<dbReference type="RefSeq" id="WP_078715660.1">
    <property type="nucleotide sequence ID" value="NZ_FUYC01000001.1"/>
</dbReference>
<proteinExistence type="predicted"/>
<dbReference type="Gene3D" id="1.25.10.10">
    <property type="entry name" value="Leucine-rich Repeat Variant"/>
    <property type="match status" value="1"/>
</dbReference>
<dbReference type="InterPro" id="IPR054701">
    <property type="entry name" value="DVU0298-like"/>
</dbReference>
<keyword evidence="2" id="KW-1185">Reference proteome</keyword>
<protein>
    <submittedName>
        <fullName evidence="1">HEAT-like repeat-containing protein</fullName>
    </submittedName>
</protein>
<dbReference type="InterPro" id="IPR011989">
    <property type="entry name" value="ARM-like"/>
</dbReference>
<sequence>MATFRKLKQEMRTALMAEDWEQRLDGFAHLPERRITGPLLALRLDREELVRWRAAVALGRVVARLAEDAMESARVLMRTLMWYLNEESGNLGWGIPEAMGEAMAGNARLAEEYHTILASYIYCEEDCDGNFLDHPELRRGVFWGLARLAQVRPDKVAHAERFLVAALDEPDSWNRGLAAWALGLVGAQSAREPLQALLDDDAELRMYRNGAVQSVSVGRLAQEALEHLTAEQD</sequence>
<organism evidence="1 2">
    <name type="scientific">Paucidesulfovibrio gracilis DSM 16080</name>
    <dbReference type="NCBI Taxonomy" id="1121449"/>
    <lineage>
        <taxon>Bacteria</taxon>
        <taxon>Pseudomonadati</taxon>
        <taxon>Thermodesulfobacteriota</taxon>
        <taxon>Desulfovibrionia</taxon>
        <taxon>Desulfovibrionales</taxon>
        <taxon>Desulfovibrionaceae</taxon>
        <taxon>Paucidesulfovibrio</taxon>
    </lineage>
</organism>
<reference evidence="1 2" key="1">
    <citation type="submission" date="2017-02" db="EMBL/GenBank/DDBJ databases">
        <authorList>
            <person name="Peterson S.W."/>
        </authorList>
    </citation>
    <scope>NUCLEOTIDE SEQUENCE [LARGE SCALE GENOMIC DNA]</scope>
    <source>
        <strain evidence="1 2">DSM 16080</strain>
    </source>
</reference>
<dbReference type="InterPro" id="IPR016024">
    <property type="entry name" value="ARM-type_fold"/>
</dbReference>
<dbReference type="AlphaFoldDB" id="A0A1T4W142"/>
<evidence type="ECO:0000313" key="1">
    <source>
        <dbReference type="EMBL" id="SKA71004.1"/>
    </source>
</evidence>
<name>A0A1T4W142_9BACT</name>
<accession>A0A1T4W142</accession>
<dbReference type="SUPFAM" id="SSF48371">
    <property type="entry name" value="ARM repeat"/>
    <property type="match status" value="1"/>
</dbReference>
<dbReference type="Pfam" id="PF13646">
    <property type="entry name" value="HEAT_2"/>
    <property type="match status" value="1"/>
</dbReference>
<dbReference type="EMBL" id="FUYC01000001">
    <property type="protein sequence ID" value="SKA71004.1"/>
    <property type="molecule type" value="Genomic_DNA"/>
</dbReference>
<evidence type="ECO:0000313" key="2">
    <source>
        <dbReference type="Proteomes" id="UP000190027"/>
    </source>
</evidence>